<dbReference type="Gene3D" id="3.30.230.20">
    <property type="entry name" value="lpxc deacetylase, domain 1"/>
    <property type="match status" value="1"/>
</dbReference>
<keyword evidence="9" id="KW-0862">Zinc</keyword>
<dbReference type="GO" id="GO:0016020">
    <property type="term" value="C:membrane"/>
    <property type="evidence" value="ECO:0007669"/>
    <property type="project" value="GOC"/>
</dbReference>
<dbReference type="InterPro" id="IPR015870">
    <property type="entry name" value="UDP-acyl_N-AcGlcN_deAcase_N"/>
</dbReference>
<keyword evidence="7" id="KW-0479">Metal-binding</keyword>
<protein>
    <recommendedName>
        <fullName evidence="4">UDP-3-O-acyl-N-acetylglucosamine deacetylase</fullName>
        <ecNumber evidence="4">3.5.1.108</ecNumber>
    </recommendedName>
</protein>
<comment type="caution">
    <text evidence="12">The sequence shown here is derived from an EMBL/GenBank/DDBJ whole genome shotgun (WGS) entry which is preliminary data.</text>
</comment>
<gene>
    <name evidence="12" type="ORF">EHO61_06980</name>
</gene>
<keyword evidence="5" id="KW-0444">Lipid biosynthesis</keyword>
<keyword evidence="8" id="KW-0378">Hydrolase</keyword>
<comment type="cofactor">
    <cofactor evidence="1">
        <name>Zn(2+)</name>
        <dbReference type="ChEBI" id="CHEBI:29105"/>
    </cofactor>
</comment>
<comment type="pathway">
    <text evidence="3">Glycolipid biosynthesis; lipid IV(A) biosynthesis; lipid IV(A) from (3R)-3-hydroxytetradecanoyl-[acyl-carrier-protein] and UDP-N-acetyl-alpha-D-glucosamine: step 2/6.</text>
</comment>
<dbReference type="GO" id="GO:0103117">
    <property type="term" value="F:UDP-3-O-acyl-N-acetylglucosamine deacetylase activity"/>
    <property type="evidence" value="ECO:0007669"/>
    <property type="project" value="UniProtKB-EC"/>
</dbReference>
<dbReference type="InterPro" id="IPR011334">
    <property type="entry name" value="UDP-acyl_GlcNac_deAcase_C"/>
</dbReference>
<comment type="catalytic activity">
    <reaction evidence="11">
        <text>a UDP-3-O-[(3R)-3-hydroxyacyl]-N-acetyl-alpha-D-glucosamine + H2O = a UDP-3-O-[(3R)-3-hydroxyacyl]-alpha-D-glucosamine + acetate</text>
        <dbReference type="Rhea" id="RHEA:67816"/>
        <dbReference type="ChEBI" id="CHEBI:15377"/>
        <dbReference type="ChEBI" id="CHEBI:30089"/>
        <dbReference type="ChEBI" id="CHEBI:137740"/>
        <dbReference type="ChEBI" id="CHEBI:173225"/>
        <dbReference type="EC" id="3.5.1.108"/>
    </reaction>
</comment>
<evidence type="ECO:0000256" key="6">
    <source>
        <dbReference type="ARBA" id="ARBA00022556"/>
    </source>
</evidence>
<dbReference type="GO" id="GO:0009245">
    <property type="term" value="P:lipid A biosynthetic process"/>
    <property type="evidence" value="ECO:0007669"/>
    <property type="project" value="UniProtKB-KW"/>
</dbReference>
<evidence type="ECO:0000256" key="2">
    <source>
        <dbReference type="ARBA" id="ARBA00002923"/>
    </source>
</evidence>
<keyword evidence="6" id="KW-0441">Lipid A biosynthesis</keyword>
<keyword evidence="13" id="KW-1185">Reference proteome</keyword>
<dbReference type="UniPathway" id="UPA00359">
    <property type="reaction ID" value="UER00478"/>
</dbReference>
<accession>A0A4R9GPS1</accession>
<proteinExistence type="predicted"/>
<dbReference type="OrthoDB" id="341815at2"/>
<evidence type="ECO:0000256" key="1">
    <source>
        <dbReference type="ARBA" id="ARBA00001947"/>
    </source>
</evidence>
<evidence type="ECO:0000256" key="3">
    <source>
        <dbReference type="ARBA" id="ARBA00005002"/>
    </source>
</evidence>
<sequence length="403" mass="46669">MIVPVILSRRIFSEILRVLQNKSSGKRGKKVAHVLEEDTNFRSRARRKADLSERNGRRFPLSDTELSTEFEIVRDSSRLDRLREARSKEILFLPDHFIGTPPVSSRDFSYTVEREFVLEGKATFENRNSRVYVRPATDPEKSSFSWRESRFPLDASYCIKGNHNIQLGEVKIIEHPLAWMLAYGVYTDIETSESSFPTFDTCDLPYSTGLKDNFRKLEKRKAISVSSPFALEWEKGYCILEPPANSKDADELVLDHQVSYPGTSVGNSRIRVTLRPDTFSYFCDARTTAFRTKPEAEKFHQIGLAGGLKDYPFTLENVLLLDEDRIYNSREKFQDSKTGRNFEFLCHELIDICAWLRFVEEKYSGRFVGRMTTYLFDHHKQIDIAQFACDPERLAELDLQIFG</sequence>
<organism evidence="12 13">
    <name type="scientific">Leptospira fluminis</name>
    <dbReference type="NCBI Taxonomy" id="2484979"/>
    <lineage>
        <taxon>Bacteria</taxon>
        <taxon>Pseudomonadati</taxon>
        <taxon>Spirochaetota</taxon>
        <taxon>Spirochaetia</taxon>
        <taxon>Leptospirales</taxon>
        <taxon>Leptospiraceae</taxon>
        <taxon>Leptospira</taxon>
    </lineage>
</organism>
<evidence type="ECO:0000256" key="8">
    <source>
        <dbReference type="ARBA" id="ARBA00022801"/>
    </source>
</evidence>
<comment type="function">
    <text evidence="2">Catalyzes the hydrolysis of UDP-3-O-myristoyl-N-acetylglucosamine to form UDP-3-O-myristoylglucosamine and acetate, the committed step in lipid A biosynthesis.</text>
</comment>
<dbReference type="GO" id="GO:0046872">
    <property type="term" value="F:metal ion binding"/>
    <property type="evidence" value="ECO:0007669"/>
    <property type="project" value="UniProtKB-KW"/>
</dbReference>
<keyword evidence="10" id="KW-0443">Lipid metabolism</keyword>
<dbReference type="EMBL" id="RQEV01000008">
    <property type="protein sequence ID" value="TGK19209.1"/>
    <property type="molecule type" value="Genomic_DNA"/>
</dbReference>
<dbReference type="InterPro" id="IPR004463">
    <property type="entry name" value="UDP-acyl_GlcNac_deAcase"/>
</dbReference>
<evidence type="ECO:0000313" key="13">
    <source>
        <dbReference type="Proteomes" id="UP000297855"/>
    </source>
</evidence>
<evidence type="ECO:0000256" key="7">
    <source>
        <dbReference type="ARBA" id="ARBA00022723"/>
    </source>
</evidence>
<evidence type="ECO:0000256" key="5">
    <source>
        <dbReference type="ARBA" id="ARBA00022516"/>
    </source>
</evidence>
<dbReference type="Proteomes" id="UP000297855">
    <property type="component" value="Unassembled WGS sequence"/>
</dbReference>
<evidence type="ECO:0000313" key="12">
    <source>
        <dbReference type="EMBL" id="TGK19209.1"/>
    </source>
</evidence>
<dbReference type="Gene3D" id="3.30.1700.10">
    <property type="entry name" value="lpxc deacetylase, domain 2"/>
    <property type="match status" value="1"/>
</dbReference>
<evidence type="ECO:0000256" key="9">
    <source>
        <dbReference type="ARBA" id="ARBA00022833"/>
    </source>
</evidence>
<reference evidence="12" key="1">
    <citation type="journal article" date="2019" name="PLoS Negl. Trop. Dis.">
        <title>Revisiting the worldwide diversity of Leptospira species in the environment.</title>
        <authorList>
            <person name="Vincent A.T."/>
            <person name="Schiettekatte O."/>
            <person name="Bourhy P."/>
            <person name="Veyrier F.J."/>
            <person name="Picardeau M."/>
        </authorList>
    </citation>
    <scope>NUCLEOTIDE SEQUENCE [LARGE SCALE GENOMIC DNA]</scope>
    <source>
        <strain evidence="12">SCS5</strain>
    </source>
</reference>
<name>A0A4R9GPS1_9LEPT</name>
<dbReference type="AlphaFoldDB" id="A0A4R9GPS1"/>
<evidence type="ECO:0000256" key="10">
    <source>
        <dbReference type="ARBA" id="ARBA00023098"/>
    </source>
</evidence>
<keyword evidence="12" id="KW-0808">Transferase</keyword>
<dbReference type="Pfam" id="PF03331">
    <property type="entry name" value="LpxC"/>
    <property type="match status" value="1"/>
</dbReference>
<evidence type="ECO:0000256" key="4">
    <source>
        <dbReference type="ARBA" id="ARBA00012745"/>
    </source>
</evidence>
<dbReference type="EC" id="3.5.1.108" evidence="4"/>
<dbReference type="GO" id="GO:0016746">
    <property type="term" value="F:acyltransferase activity"/>
    <property type="evidence" value="ECO:0007669"/>
    <property type="project" value="UniProtKB-KW"/>
</dbReference>
<keyword evidence="12" id="KW-0012">Acyltransferase</keyword>
<evidence type="ECO:0000256" key="11">
    <source>
        <dbReference type="ARBA" id="ARBA00024535"/>
    </source>
</evidence>